<keyword evidence="1" id="KW-0732">Signal</keyword>
<evidence type="ECO:0000256" key="1">
    <source>
        <dbReference type="SAM" id="SignalP"/>
    </source>
</evidence>
<evidence type="ECO:0000313" key="2">
    <source>
        <dbReference type="EMBL" id="BET24590.1"/>
    </source>
</evidence>
<dbReference type="AlphaFoldDB" id="A0AA86J4K0"/>
<sequence length="103" mass="10647">MNARQLIATSVLAISATVPAVVMASPATQQGDGTSHVYSVSQQRDQITRQTVLNEYQQAVKSGQLSPVSGDASVAMQVGKSNATRAEVLGKIMGANLTEGDAS</sequence>
<dbReference type="EMBL" id="AP028947">
    <property type="protein sequence ID" value="BET24590.1"/>
    <property type="molecule type" value="Genomic_DNA"/>
</dbReference>
<reference evidence="2 3" key="1">
    <citation type="submission" date="2023-10" db="EMBL/GenBank/DDBJ databases">
        <title>Complete Genome Sequence of Limnobacter thiooxidans CS-K2T, Isolated from freshwater lake sediments in Bavaria, Germany.</title>
        <authorList>
            <person name="Naruki M."/>
            <person name="Watanabe A."/>
            <person name="Warashina T."/>
            <person name="Morita T."/>
            <person name="Arakawa K."/>
        </authorList>
    </citation>
    <scope>NUCLEOTIDE SEQUENCE [LARGE SCALE GENOMIC DNA]</scope>
    <source>
        <strain evidence="2 3">CS-K2</strain>
    </source>
</reference>
<proteinExistence type="predicted"/>
<dbReference type="Proteomes" id="UP001329151">
    <property type="component" value="Chromosome"/>
</dbReference>
<organism evidence="2 3">
    <name type="scientific">Limnobacter thiooxidans</name>
    <dbReference type="NCBI Taxonomy" id="131080"/>
    <lineage>
        <taxon>Bacteria</taxon>
        <taxon>Pseudomonadati</taxon>
        <taxon>Pseudomonadota</taxon>
        <taxon>Betaproteobacteria</taxon>
        <taxon>Burkholderiales</taxon>
        <taxon>Burkholderiaceae</taxon>
        <taxon>Limnobacter</taxon>
    </lineage>
</organism>
<keyword evidence="3" id="KW-1185">Reference proteome</keyword>
<feature type="chain" id="PRO_5041648139" description="DUF4148 domain-containing protein" evidence="1">
    <location>
        <begin position="25"/>
        <end position="103"/>
    </location>
</feature>
<dbReference type="RefSeq" id="WP_130557167.1">
    <property type="nucleotide sequence ID" value="NZ_AP028947.1"/>
</dbReference>
<evidence type="ECO:0008006" key="4">
    <source>
        <dbReference type="Google" id="ProtNLM"/>
    </source>
</evidence>
<accession>A0AA86J4K0</accession>
<evidence type="ECO:0000313" key="3">
    <source>
        <dbReference type="Proteomes" id="UP001329151"/>
    </source>
</evidence>
<feature type="signal peptide" evidence="1">
    <location>
        <begin position="1"/>
        <end position="24"/>
    </location>
</feature>
<gene>
    <name evidence="2" type="ORF">RGQ30_00910</name>
</gene>
<name>A0AA86J4K0_9BURK</name>
<protein>
    <recommendedName>
        <fullName evidence="4">DUF4148 domain-containing protein</fullName>
    </recommendedName>
</protein>
<dbReference type="KEGG" id="lto:RGQ30_00910"/>